<dbReference type="GO" id="GO:0003725">
    <property type="term" value="F:double-stranded RNA binding"/>
    <property type="evidence" value="ECO:0007669"/>
    <property type="project" value="InterPro"/>
</dbReference>
<evidence type="ECO:0000256" key="2">
    <source>
        <dbReference type="ARBA" id="ARBA00022490"/>
    </source>
</evidence>
<dbReference type="OrthoDB" id="9814580at2"/>
<comment type="subcellular location">
    <subcellularLocation>
        <location evidence="1 9">Cytoplasm</location>
    </subcellularLocation>
</comment>
<keyword evidence="5 9" id="KW-0548">Nucleotidyltransferase</keyword>
<dbReference type="EC" id="2.7.7.87" evidence="9"/>
<dbReference type="SUPFAM" id="SSF55821">
    <property type="entry name" value="YrdC/RibB"/>
    <property type="match status" value="1"/>
</dbReference>
<dbReference type="GO" id="GO:0005737">
    <property type="term" value="C:cytoplasm"/>
    <property type="evidence" value="ECO:0007669"/>
    <property type="project" value="UniProtKB-SubCell"/>
</dbReference>
<dbReference type="Pfam" id="PF01300">
    <property type="entry name" value="Sua5_yciO_yrdC"/>
    <property type="match status" value="1"/>
</dbReference>
<sequence length="190" mass="19814">MPEQPSPRFRIRQCAARLRAGGVVAYPTEAVYGLGCDPADPEAVATLLTLKRRDPGKGLILIASRVDQLLPWVADAPIPGAVLASWPGPNTWLLHAAPHTPAWITGGRIKVAVRVTAHPVAAALCEACGGAIVSTSANRDGQPPARTATQVRTRLGADASDLADILSGPVDRNARPTAIRDADSGTTLRA</sequence>
<dbReference type="InterPro" id="IPR017945">
    <property type="entry name" value="DHBP_synth_RibB-like_a/b_dom"/>
</dbReference>
<accession>A0A498BW41</accession>
<gene>
    <name evidence="9" type="primary">tsaC</name>
    <name evidence="12" type="ORF">DFR31_2468</name>
</gene>
<dbReference type="AlphaFoldDB" id="A0A498BW41"/>
<dbReference type="GO" id="GO:0005524">
    <property type="term" value="F:ATP binding"/>
    <property type="evidence" value="ECO:0007669"/>
    <property type="project" value="UniProtKB-UniRule"/>
</dbReference>
<feature type="region of interest" description="Disordered" evidence="10">
    <location>
        <begin position="167"/>
        <end position="190"/>
    </location>
</feature>
<evidence type="ECO:0000256" key="3">
    <source>
        <dbReference type="ARBA" id="ARBA00022679"/>
    </source>
</evidence>
<evidence type="ECO:0000313" key="12">
    <source>
        <dbReference type="EMBL" id="RLK47149.1"/>
    </source>
</evidence>
<keyword evidence="2 9" id="KW-0963">Cytoplasm</keyword>
<evidence type="ECO:0000256" key="5">
    <source>
        <dbReference type="ARBA" id="ARBA00022695"/>
    </source>
</evidence>
<evidence type="ECO:0000256" key="8">
    <source>
        <dbReference type="ARBA" id="ARBA00048366"/>
    </source>
</evidence>
<evidence type="ECO:0000256" key="10">
    <source>
        <dbReference type="SAM" id="MobiDB-lite"/>
    </source>
</evidence>
<dbReference type="PROSITE" id="PS51163">
    <property type="entry name" value="YRDC"/>
    <property type="match status" value="1"/>
</dbReference>
<dbReference type="EMBL" id="RCDA01000004">
    <property type="protein sequence ID" value="RLK47149.1"/>
    <property type="molecule type" value="Genomic_DNA"/>
</dbReference>
<dbReference type="InterPro" id="IPR023535">
    <property type="entry name" value="TC-AMP_synthase"/>
</dbReference>
<comment type="function">
    <text evidence="9">Required for the formation of a threonylcarbamoyl group on adenosine at position 37 (t(6)A37) in tRNAs that read codons beginning with adenine. Catalyzes the conversion of L-threonine, HCO(3)(-)/CO(2) and ATP to give threonylcarbamoyl-AMP (TC-AMP) as the acyladenylate intermediate, with the release of diphosphate.</text>
</comment>
<dbReference type="GO" id="GO:0002949">
    <property type="term" value="P:tRNA threonylcarbamoyladenosine modification"/>
    <property type="evidence" value="ECO:0007669"/>
    <property type="project" value="UniProtKB-UniRule"/>
</dbReference>
<evidence type="ECO:0000259" key="11">
    <source>
        <dbReference type="PROSITE" id="PS51163"/>
    </source>
</evidence>
<keyword evidence="6 9" id="KW-0547">Nucleotide-binding</keyword>
<feature type="compositionally biased region" description="Basic and acidic residues" evidence="10">
    <location>
        <begin position="172"/>
        <end position="183"/>
    </location>
</feature>
<evidence type="ECO:0000256" key="1">
    <source>
        <dbReference type="ARBA" id="ARBA00004496"/>
    </source>
</evidence>
<reference evidence="12 13" key="1">
    <citation type="submission" date="2018-10" db="EMBL/GenBank/DDBJ databases">
        <title>Genomic Encyclopedia of Type Strains, Phase IV (KMG-IV): sequencing the most valuable type-strain genomes for metagenomic binning, comparative biology and taxonomic classification.</title>
        <authorList>
            <person name="Goeker M."/>
        </authorList>
    </citation>
    <scope>NUCLEOTIDE SEQUENCE [LARGE SCALE GENOMIC DNA]</scope>
    <source>
        <strain evidence="12 13">DSM 12769</strain>
    </source>
</reference>
<evidence type="ECO:0000256" key="6">
    <source>
        <dbReference type="ARBA" id="ARBA00022741"/>
    </source>
</evidence>
<evidence type="ECO:0000256" key="7">
    <source>
        <dbReference type="ARBA" id="ARBA00022840"/>
    </source>
</evidence>
<feature type="domain" description="YrdC-like" evidence="11">
    <location>
        <begin position="8"/>
        <end position="190"/>
    </location>
</feature>
<evidence type="ECO:0000256" key="9">
    <source>
        <dbReference type="HAMAP-Rule" id="MF_01852"/>
    </source>
</evidence>
<dbReference type="Gene3D" id="3.90.870.10">
    <property type="entry name" value="DHBP synthase"/>
    <property type="match status" value="1"/>
</dbReference>
<name>A0A498BW41_9GAMM</name>
<comment type="similarity">
    <text evidence="9">Belongs to the SUA5 family. TsaC subfamily.</text>
</comment>
<dbReference type="GO" id="GO:0006450">
    <property type="term" value="P:regulation of translational fidelity"/>
    <property type="evidence" value="ECO:0007669"/>
    <property type="project" value="TreeGrafter"/>
</dbReference>
<keyword evidence="7 9" id="KW-0067">ATP-binding</keyword>
<organism evidence="12 13">
    <name type="scientific">Alkalispirillum mobile</name>
    <dbReference type="NCBI Taxonomy" id="85925"/>
    <lineage>
        <taxon>Bacteria</taxon>
        <taxon>Pseudomonadati</taxon>
        <taxon>Pseudomonadota</taxon>
        <taxon>Gammaproteobacteria</taxon>
        <taxon>Chromatiales</taxon>
        <taxon>Ectothiorhodospiraceae</taxon>
        <taxon>Alkalispirillum</taxon>
    </lineage>
</organism>
<protein>
    <recommendedName>
        <fullName evidence="9">Threonylcarbamoyl-AMP synthase</fullName>
        <shortName evidence="9">TC-AMP synthase</shortName>
        <ecNumber evidence="9">2.7.7.87</ecNumber>
    </recommendedName>
    <alternativeName>
        <fullName evidence="9">L-threonylcarbamoyladenylate synthase</fullName>
    </alternativeName>
    <alternativeName>
        <fullName evidence="9">t(6)A37 threonylcarbamoyladenosine biosynthesis protein TsaC</fullName>
    </alternativeName>
    <alternativeName>
        <fullName evidence="9">tRNA threonylcarbamoyladenosine biosynthesis protein TsaC</fullName>
    </alternativeName>
</protein>
<dbReference type="PANTHER" id="PTHR17490:SF18">
    <property type="entry name" value="THREONYLCARBAMOYL-AMP SYNTHASE"/>
    <property type="match status" value="1"/>
</dbReference>
<dbReference type="GO" id="GO:0000049">
    <property type="term" value="F:tRNA binding"/>
    <property type="evidence" value="ECO:0007669"/>
    <property type="project" value="TreeGrafter"/>
</dbReference>
<evidence type="ECO:0000256" key="4">
    <source>
        <dbReference type="ARBA" id="ARBA00022694"/>
    </source>
</evidence>
<comment type="catalytic activity">
    <reaction evidence="8 9">
        <text>L-threonine + hydrogencarbonate + ATP = L-threonylcarbamoyladenylate + diphosphate + H2O</text>
        <dbReference type="Rhea" id="RHEA:36407"/>
        <dbReference type="ChEBI" id="CHEBI:15377"/>
        <dbReference type="ChEBI" id="CHEBI:17544"/>
        <dbReference type="ChEBI" id="CHEBI:30616"/>
        <dbReference type="ChEBI" id="CHEBI:33019"/>
        <dbReference type="ChEBI" id="CHEBI:57926"/>
        <dbReference type="ChEBI" id="CHEBI:73682"/>
        <dbReference type="EC" id="2.7.7.87"/>
    </reaction>
</comment>
<dbReference type="HAMAP" id="MF_01852">
    <property type="entry name" value="TsaC"/>
    <property type="match status" value="1"/>
</dbReference>
<keyword evidence="4 9" id="KW-0819">tRNA processing</keyword>
<proteinExistence type="inferred from homology"/>
<comment type="caution">
    <text evidence="12">The sequence shown here is derived from an EMBL/GenBank/DDBJ whole genome shotgun (WGS) entry which is preliminary data.</text>
</comment>
<dbReference type="RefSeq" id="WP_121442973.1">
    <property type="nucleotide sequence ID" value="NZ_RCDA01000004.1"/>
</dbReference>
<keyword evidence="13" id="KW-1185">Reference proteome</keyword>
<dbReference type="GO" id="GO:0061710">
    <property type="term" value="F:L-threonylcarbamoyladenylate synthase"/>
    <property type="evidence" value="ECO:0007669"/>
    <property type="project" value="UniProtKB-EC"/>
</dbReference>
<dbReference type="InterPro" id="IPR050156">
    <property type="entry name" value="TC-AMP_synthase_SUA5"/>
</dbReference>
<dbReference type="Proteomes" id="UP000275461">
    <property type="component" value="Unassembled WGS sequence"/>
</dbReference>
<dbReference type="InterPro" id="IPR006070">
    <property type="entry name" value="Sua5-like_dom"/>
</dbReference>
<keyword evidence="3 9" id="KW-0808">Transferase</keyword>
<evidence type="ECO:0000313" key="13">
    <source>
        <dbReference type="Proteomes" id="UP000275461"/>
    </source>
</evidence>
<dbReference type="PANTHER" id="PTHR17490">
    <property type="entry name" value="SUA5"/>
    <property type="match status" value="1"/>
</dbReference>